<dbReference type="AlphaFoldDB" id="A0AAW1HFH2"/>
<name>A0AAW1HFH2_POPJA</name>
<accession>A0AAW1HFH2</accession>
<organism evidence="1 2">
    <name type="scientific">Popillia japonica</name>
    <name type="common">Japanese beetle</name>
    <dbReference type="NCBI Taxonomy" id="7064"/>
    <lineage>
        <taxon>Eukaryota</taxon>
        <taxon>Metazoa</taxon>
        <taxon>Ecdysozoa</taxon>
        <taxon>Arthropoda</taxon>
        <taxon>Hexapoda</taxon>
        <taxon>Insecta</taxon>
        <taxon>Pterygota</taxon>
        <taxon>Neoptera</taxon>
        <taxon>Endopterygota</taxon>
        <taxon>Coleoptera</taxon>
        <taxon>Polyphaga</taxon>
        <taxon>Scarabaeiformia</taxon>
        <taxon>Scarabaeidae</taxon>
        <taxon>Rutelinae</taxon>
        <taxon>Popillia</taxon>
    </lineage>
</organism>
<reference evidence="1 2" key="1">
    <citation type="journal article" date="2024" name="BMC Genomics">
        <title>De novo assembly and annotation of Popillia japonica's genome with initial clues to its potential as an invasive pest.</title>
        <authorList>
            <person name="Cucini C."/>
            <person name="Boschi S."/>
            <person name="Funari R."/>
            <person name="Cardaioli E."/>
            <person name="Iannotti N."/>
            <person name="Marturano G."/>
            <person name="Paoli F."/>
            <person name="Bruttini M."/>
            <person name="Carapelli A."/>
            <person name="Frati F."/>
            <person name="Nardi F."/>
        </authorList>
    </citation>
    <scope>NUCLEOTIDE SEQUENCE [LARGE SCALE GENOMIC DNA]</scope>
    <source>
        <strain evidence="1">DMR45628</strain>
    </source>
</reference>
<dbReference type="EMBL" id="JASPKY010001326">
    <property type="protein sequence ID" value="KAK9675022.1"/>
    <property type="molecule type" value="Genomic_DNA"/>
</dbReference>
<evidence type="ECO:0000313" key="1">
    <source>
        <dbReference type="EMBL" id="KAK9675022.1"/>
    </source>
</evidence>
<feature type="non-terminal residue" evidence="1">
    <location>
        <position position="42"/>
    </location>
</feature>
<protein>
    <submittedName>
        <fullName evidence="1">Uncharacterized protein</fullName>
    </submittedName>
</protein>
<comment type="caution">
    <text evidence="1">The sequence shown here is derived from an EMBL/GenBank/DDBJ whole genome shotgun (WGS) entry which is preliminary data.</text>
</comment>
<sequence>MMKAQCENYLSAGGIIEMNTNTFISLIRKAFSFYAILRNVLK</sequence>
<proteinExistence type="predicted"/>
<evidence type="ECO:0000313" key="2">
    <source>
        <dbReference type="Proteomes" id="UP001458880"/>
    </source>
</evidence>
<dbReference type="Proteomes" id="UP001458880">
    <property type="component" value="Unassembled WGS sequence"/>
</dbReference>
<keyword evidence="2" id="KW-1185">Reference proteome</keyword>
<gene>
    <name evidence="1" type="ORF">QE152_g40702</name>
</gene>